<dbReference type="EMBL" id="QJJK01000011">
    <property type="protein sequence ID" value="PXW54528.1"/>
    <property type="molecule type" value="Genomic_DNA"/>
</dbReference>
<dbReference type="AlphaFoldDB" id="A0A2V3TY82"/>
<name>A0A2V3TY82_9HYPH</name>
<protein>
    <recommendedName>
        <fullName evidence="2">Anti-sigma factor NepR domain-containing protein</fullName>
    </recommendedName>
</protein>
<evidence type="ECO:0000313" key="3">
    <source>
        <dbReference type="EMBL" id="PXW54528.1"/>
    </source>
</evidence>
<sequence length="98" mass="10820">MGARRSADEDAQELHPGDHLNGGPQHDDIAPGIECGVRLQHSSILPDRMRGPISPVPQGAYAHFAERLSALYQTTLEQPVPDRFLELLDKLDRREGQG</sequence>
<feature type="compositionally biased region" description="Basic and acidic residues" evidence="1">
    <location>
        <begin position="1"/>
        <end position="18"/>
    </location>
</feature>
<proteinExistence type="predicted"/>
<evidence type="ECO:0000256" key="1">
    <source>
        <dbReference type="SAM" id="MobiDB-lite"/>
    </source>
</evidence>
<dbReference type="Proteomes" id="UP000248021">
    <property type="component" value="Unassembled WGS sequence"/>
</dbReference>
<dbReference type="RefSeq" id="WP_146227481.1">
    <property type="nucleotide sequence ID" value="NZ_JAHBRY010000001.1"/>
</dbReference>
<feature type="region of interest" description="Disordered" evidence="1">
    <location>
        <begin position="1"/>
        <end position="31"/>
    </location>
</feature>
<feature type="domain" description="Anti-sigma factor NepR" evidence="2">
    <location>
        <begin position="65"/>
        <end position="95"/>
    </location>
</feature>
<reference evidence="3 4" key="1">
    <citation type="submission" date="2018-05" db="EMBL/GenBank/DDBJ databases">
        <title>Genomic Encyclopedia of Type Strains, Phase IV (KMG-IV): sequencing the most valuable type-strain genomes for metagenomic binning, comparative biology and taxonomic classification.</title>
        <authorList>
            <person name="Goeker M."/>
        </authorList>
    </citation>
    <scope>NUCLEOTIDE SEQUENCE [LARGE SCALE GENOMIC DNA]</scope>
    <source>
        <strain evidence="3 4">DSM 6462</strain>
    </source>
</reference>
<gene>
    <name evidence="3" type="ORF">C7450_11159</name>
</gene>
<accession>A0A2V3TY82</accession>
<evidence type="ECO:0000259" key="2">
    <source>
        <dbReference type="Pfam" id="PF18557"/>
    </source>
</evidence>
<dbReference type="InterPro" id="IPR041649">
    <property type="entry name" value="NepR"/>
</dbReference>
<keyword evidence="4" id="KW-1185">Reference proteome</keyword>
<comment type="caution">
    <text evidence="3">The sequence shown here is derived from an EMBL/GenBank/DDBJ whole genome shotgun (WGS) entry which is preliminary data.</text>
</comment>
<dbReference type="Pfam" id="PF18557">
    <property type="entry name" value="NepR"/>
    <property type="match status" value="1"/>
</dbReference>
<dbReference type="OrthoDB" id="8454456at2"/>
<evidence type="ECO:0000313" key="4">
    <source>
        <dbReference type="Proteomes" id="UP000248021"/>
    </source>
</evidence>
<organism evidence="3 4">
    <name type="scientific">Chelatococcus asaccharovorans</name>
    <dbReference type="NCBI Taxonomy" id="28210"/>
    <lineage>
        <taxon>Bacteria</taxon>
        <taxon>Pseudomonadati</taxon>
        <taxon>Pseudomonadota</taxon>
        <taxon>Alphaproteobacteria</taxon>
        <taxon>Hyphomicrobiales</taxon>
        <taxon>Chelatococcaceae</taxon>
        <taxon>Chelatococcus</taxon>
    </lineage>
</organism>